<keyword evidence="3" id="KW-1185">Reference proteome</keyword>
<reference evidence="2 3" key="1">
    <citation type="submission" date="2024-09" db="EMBL/GenBank/DDBJ databases">
        <authorList>
            <person name="Sun Q."/>
            <person name="Mori K."/>
        </authorList>
    </citation>
    <scope>NUCLEOTIDE SEQUENCE [LARGE SCALE GENOMIC DNA]</scope>
    <source>
        <strain evidence="2 3">TBRC 1432</strain>
    </source>
</reference>
<evidence type="ECO:0000313" key="3">
    <source>
        <dbReference type="Proteomes" id="UP001589810"/>
    </source>
</evidence>
<feature type="chain" id="PRO_5046476688" evidence="1">
    <location>
        <begin position="33"/>
        <end position="148"/>
    </location>
</feature>
<dbReference type="Proteomes" id="UP001589810">
    <property type="component" value="Unassembled WGS sequence"/>
</dbReference>
<feature type="signal peptide" evidence="1">
    <location>
        <begin position="1"/>
        <end position="32"/>
    </location>
</feature>
<proteinExistence type="predicted"/>
<protein>
    <submittedName>
        <fullName evidence="2">Peptidase inhibitor family I36 protein</fullName>
    </submittedName>
</protein>
<dbReference type="RefSeq" id="WP_273942173.1">
    <property type="nucleotide sequence ID" value="NZ_CP097263.1"/>
</dbReference>
<evidence type="ECO:0000313" key="2">
    <source>
        <dbReference type="EMBL" id="MFC0541793.1"/>
    </source>
</evidence>
<organism evidence="2 3">
    <name type="scientific">Kutzneria chonburiensis</name>
    <dbReference type="NCBI Taxonomy" id="1483604"/>
    <lineage>
        <taxon>Bacteria</taxon>
        <taxon>Bacillati</taxon>
        <taxon>Actinomycetota</taxon>
        <taxon>Actinomycetes</taxon>
        <taxon>Pseudonocardiales</taxon>
        <taxon>Pseudonocardiaceae</taxon>
        <taxon>Kutzneria</taxon>
    </lineage>
</organism>
<dbReference type="EMBL" id="JBHLUD010000002">
    <property type="protein sequence ID" value="MFC0541793.1"/>
    <property type="molecule type" value="Genomic_DNA"/>
</dbReference>
<accession>A0ABV6MNB0</accession>
<keyword evidence="1" id="KW-0732">Signal</keyword>
<gene>
    <name evidence="2" type="ORF">ACFFH7_09890</name>
</gene>
<sequence>MSGRAGKRAASVGVVVAALAATLAGTAGSAYAVGPGGSEACPANSFCLYYNSPNRWGSFEHWNPLTAYDLGQATFSNWGNGSGYGQTVGGNAAAAVNNTGHTVAVYNGINCSTSGSSNHNPEVEYFEPNTYGRLDGGLYNGAWSFCGD</sequence>
<dbReference type="Pfam" id="PF03995">
    <property type="entry name" value="Inhibitor_I36"/>
    <property type="match status" value="1"/>
</dbReference>
<evidence type="ECO:0000256" key="1">
    <source>
        <dbReference type="SAM" id="SignalP"/>
    </source>
</evidence>
<comment type="caution">
    <text evidence="2">The sequence shown here is derived from an EMBL/GenBank/DDBJ whole genome shotgun (WGS) entry which is preliminary data.</text>
</comment>
<name>A0ABV6MNB0_9PSEU</name>